<keyword evidence="2" id="KW-1185">Reference proteome</keyword>
<proteinExistence type="predicted"/>
<evidence type="ECO:0000313" key="1">
    <source>
        <dbReference type="EMBL" id="WWQ68430.1"/>
    </source>
</evidence>
<gene>
    <name evidence="1" type="ORF">V2W30_37250</name>
</gene>
<name>A0ACD5AN14_9ACTN</name>
<reference evidence="1" key="1">
    <citation type="journal article" date="2025" name="Int. J. Syst. Evol. Microbiol.">
        <title>Streptomyces citrinus sp. nov., with yellow diffusible pigment.</title>
        <authorList>
            <person name="He Y."/>
            <person name="Yang E."/>
            <person name="Xu J."/>
            <person name="Sun Y."/>
            <person name="Sun L."/>
        </authorList>
    </citation>
    <scope>NUCLEOTIDE SEQUENCE</scope>
    <source>
        <strain evidence="1">Q6</strain>
    </source>
</reference>
<protein>
    <submittedName>
        <fullName evidence="1">TetR/AcrR family transcriptional regulator</fullName>
    </submittedName>
</protein>
<sequence length="403" mass="44121">MTEARPRSTRPRDRKQQIVAAASEQFRASGFHNVGISDIAEAVGISGPAVYRHFRGKQELLHATLVDAIDKNTQPFQGEYGDLREMLDAVAGAMLERRHTGVLWERELAHLPPEQRQELRTRYIATIEPLRTAMAAARPDLTAGGVELLLRAVIAVFATMSQHAGKVEPARARRLMTDLAVVLSEFRGLTADADADAAEARRRSVPRGRLLPVSRREAVLAVATRLFAERGYEAVGMEDIAAAAGGMAGPSLYHHFAGKSAILVAALTRCLEAMLFDLSAALEYAEEPGQALDGALHSFVRISIQHGDAMRALLHEIVNVPAEERQSVRRMQHDYVTEWTALVSGHRPELSSAEAELLTHTAHTVVTTLSQGDELWTRRALRREIVALGRTVLGLPADVPAED</sequence>
<evidence type="ECO:0000313" key="2">
    <source>
        <dbReference type="Proteomes" id="UP001432251"/>
    </source>
</evidence>
<dbReference type="EMBL" id="CP146022">
    <property type="protein sequence ID" value="WWQ68430.1"/>
    <property type="molecule type" value="Genomic_DNA"/>
</dbReference>
<dbReference type="Proteomes" id="UP001432251">
    <property type="component" value="Chromosome"/>
</dbReference>
<organism evidence="1 2">
    <name type="scientific">Streptomyces citrinus</name>
    <dbReference type="NCBI Taxonomy" id="3118173"/>
    <lineage>
        <taxon>Bacteria</taxon>
        <taxon>Bacillati</taxon>
        <taxon>Actinomycetota</taxon>
        <taxon>Actinomycetes</taxon>
        <taxon>Kitasatosporales</taxon>
        <taxon>Streptomycetaceae</taxon>
        <taxon>Streptomyces</taxon>
    </lineage>
</organism>
<accession>A0ACD5AN14</accession>